<keyword evidence="1" id="KW-0677">Repeat</keyword>
<feature type="signal peptide" evidence="3">
    <location>
        <begin position="1"/>
        <end position="24"/>
    </location>
</feature>
<dbReference type="PANTHER" id="PTHR43308:SF5">
    <property type="entry name" value="S-LAYER PROTEIN _ PEPTIDOGLYCAN ENDO-BETA-N-ACETYLGLUCOSAMINIDASE"/>
    <property type="match status" value="1"/>
</dbReference>
<dbReference type="PROSITE" id="PS51272">
    <property type="entry name" value="SLH"/>
    <property type="match status" value="3"/>
</dbReference>
<dbReference type="AlphaFoldDB" id="A0A9D1F766"/>
<dbReference type="EMBL" id="DVJJ01000002">
    <property type="protein sequence ID" value="HIS63747.1"/>
    <property type="molecule type" value="Genomic_DNA"/>
</dbReference>
<dbReference type="InterPro" id="IPR051465">
    <property type="entry name" value="Cell_Envelope_Struct_Comp"/>
</dbReference>
<dbReference type="PANTHER" id="PTHR43308">
    <property type="entry name" value="OUTER MEMBRANE PROTEIN ALPHA-RELATED"/>
    <property type="match status" value="1"/>
</dbReference>
<dbReference type="Proteomes" id="UP000886741">
    <property type="component" value="Unassembled WGS sequence"/>
</dbReference>
<feature type="chain" id="PRO_5039329076" evidence="3">
    <location>
        <begin position="25"/>
        <end position="424"/>
    </location>
</feature>
<gene>
    <name evidence="5" type="ORF">IAA83_00065</name>
</gene>
<feature type="domain" description="SLH" evidence="4">
    <location>
        <begin position="366"/>
        <end position="424"/>
    </location>
</feature>
<evidence type="ECO:0000256" key="2">
    <source>
        <dbReference type="SAM" id="MobiDB-lite"/>
    </source>
</evidence>
<proteinExistence type="predicted"/>
<sequence>MKRWIKRGICALTLGAMLSANVLAAELSLSFDKQGTTAAVELRDVGTDRYAAEVTMDITNAQTVQFQGKGDTYAVTVDSVAGTVTLYVASRTPLTAADGTLDLGTLTVADGTQVTGVPKATVLDRFLNGTRYETVELSVTQTSSGGSSSGGSSSGGSSSTVEDRTPTVSVNGSGGKVHAASDGTVTITPDKGYRIAKILVNGREVTESTRLTGLKAIDTVVVTFEREEEPEETPEENPKPVHTFTDVGPDDWYAEAVNYAVSNGLFLGISETEFGPSVSMSRAMLVTVLHRMAGVPNAGTANFADVPADAWYTQAVAWAAANGIVQGVSDSRFAPNVPVTREQMATILYRYANHTGVAVDGGSGSLDSFRDASAVSGYAVQAMGWAVDRGLISGVGDQRLSPGGSATRTQVAAILQRFAENIQS</sequence>
<evidence type="ECO:0000313" key="6">
    <source>
        <dbReference type="Proteomes" id="UP000886741"/>
    </source>
</evidence>
<dbReference type="InterPro" id="IPR001119">
    <property type="entry name" value="SLH_dom"/>
</dbReference>
<reference evidence="5" key="2">
    <citation type="journal article" date="2021" name="PeerJ">
        <title>Extensive microbial diversity within the chicken gut microbiome revealed by metagenomics and culture.</title>
        <authorList>
            <person name="Gilroy R."/>
            <person name="Ravi A."/>
            <person name="Getino M."/>
            <person name="Pursley I."/>
            <person name="Horton D.L."/>
            <person name="Alikhan N.F."/>
            <person name="Baker D."/>
            <person name="Gharbi K."/>
            <person name="Hall N."/>
            <person name="Watson M."/>
            <person name="Adriaenssens E.M."/>
            <person name="Foster-Nyarko E."/>
            <person name="Jarju S."/>
            <person name="Secka A."/>
            <person name="Antonio M."/>
            <person name="Oren A."/>
            <person name="Chaudhuri R.R."/>
            <person name="La Ragione R."/>
            <person name="Hildebrand F."/>
            <person name="Pallen M.J."/>
        </authorList>
    </citation>
    <scope>NUCLEOTIDE SEQUENCE</scope>
    <source>
        <strain evidence="5">ChiBcec16-1751</strain>
    </source>
</reference>
<comment type="caution">
    <text evidence="5">The sequence shown here is derived from an EMBL/GenBank/DDBJ whole genome shotgun (WGS) entry which is preliminary data.</text>
</comment>
<evidence type="ECO:0000259" key="4">
    <source>
        <dbReference type="PROSITE" id="PS51272"/>
    </source>
</evidence>
<protein>
    <submittedName>
        <fullName evidence="5">S-layer homology domain-containing protein</fullName>
    </submittedName>
</protein>
<name>A0A9D1F766_9FIRM</name>
<feature type="domain" description="SLH" evidence="4">
    <location>
        <begin position="299"/>
        <end position="362"/>
    </location>
</feature>
<accession>A0A9D1F766</accession>
<reference evidence="5" key="1">
    <citation type="submission" date="2020-10" db="EMBL/GenBank/DDBJ databases">
        <authorList>
            <person name="Gilroy R."/>
        </authorList>
    </citation>
    <scope>NUCLEOTIDE SEQUENCE</scope>
    <source>
        <strain evidence="5">ChiBcec16-1751</strain>
    </source>
</reference>
<organism evidence="5 6">
    <name type="scientific">Candidatus Avoscillospira avistercoris</name>
    <dbReference type="NCBI Taxonomy" id="2840707"/>
    <lineage>
        <taxon>Bacteria</taxon>
        <taxon>Bacillati</taxon>
        <taxon>Bacillota</taxon>
        <taxon>Clostridia</taxon>
        <taxon>Eubacteriales</taxon>
        <taxon>Oscillospiraceae</taxon>
        <taxon>Oscillospiraceae incertae sedis</taxon>
        <taxon>Candidatus Avoscillospira</taxon>
    </lineage>
</organism>
<keyword evidence="3" id="KW-0732">Signal</keyword>
<evidence type="ECO:0000256" key="3">
    <source>
        <dbReference type="SAM" id="SignalP"/>
    </source>
</evidence>
<feature type="domain" description="SLH" evidence="4">
    <location>
        <begin position="240"/>
        <end position="298"/>
    </location>
</feature>
<feature type="region of interest" description="Disordered" evidence="2">
    <location>
        <begin position="139"/>
        <end position="183"/>
    </location>
</feature>
<evidence type="ECO:0000256" key="1">
    <source>
        <dbReference type="ARBA" id="ARBA00022737"/>
    </source>
</evidence>
<dbReference type="Pfam" id="PF00395">
    <property type="entry name" value="SLH"/>
    <property type="match status" value="3"/>
</dbReference>
<evidence type="ECO:0000313" key="5">
    <source>
        <dbReference type="EMBL" id="HIS63747.1"/>
    </source>
</evidence>